<dbReference type="InterPro" id="IPR000843">
    <property type="entry name" value="HTH_LacI"/>
</dbReference>
<evidence type="ECO:0000313" key="6">
    <source>
        <dbReference type="EMBL" id="NMH75584.1"/>
    </source>
</evidence>
<dbReference type="Gene3D" id="3.40.50.2300">
    <property type="match status" value="2"/>
</dbReference>
<evidence type="ECO:0000313" key="7">
    <source>
        <dbReference type="Proteomes" id="UP001296706"/>
    </source>
</evidence>
<dbReference type="RefSeq" id="WP_169393659.1">
    <property type="nucleotide sequence ID" value="NZ_BAAAJH010000016.1"/>
</dbReference>
<evidence type="ECO:0000256" key="4">
    <source>
        <dbReference type="ARBA" id="ARBA00023163"/>
    </source>
</evidence>
<dbReference type="SUPFAM" id="SSF53822">
    <property type="entry name" value="Periplasmic binding protein-like I"/>
    <property type="match status" value="1"/>
</dbReference>
<dbReference type="Pfam" id="PF13377">
    <property type="entry name" value="Peripla_BP_3"/>
    <property type="match status" value="1"/>
</dbReference>
<keyword evidence="1" id="KW-0678">Repressor</keyword>
<dbReference type="InterPro" id="IPR028082">
    <property type="entry name" value="Peripla_BP_I"/>
</dbReference>
<keyword evidence="3" id="KW-0238">DNA-binding</keyword>
<dbReference type="PROSITE" id="PS50932">
    <property type="entry name" value="HTH_LACI_2"/>
    <property type="match status" value="1"/>
</dbReference>
<dbReference type="Pfam" id="PF00356">
    <property type="entry name" value="LacI"/>
    <property type="match status" value="1"/>
</dbReference>
<reference evidence="6 7" key="1">
    <citation type="submission" date="2020-04" db="EMBL/GenBank/DDBJ databases">
        <authorList>
            <person name="Klaysubun C."/>
            <person name="Duangmal K."/>
            <person name="Lipun K."/>
        </authorList>
    </citation>
    <scope>NUCLEOTIDE SEQUENCE [LARGE SCALE GENOMIC DNA]</scope>
    <source>
        <strain evidence="6 7">JCM 11839</strain>
    </source>
</reference>
<dbReference type="CDD" id="cd01392">
    <property type="entry name" value="HTH_LacI"/>
    <property type="match status" value="1"/>
</dbReference>
<keyword evidence="2" id="KW-0805">Transcription regulation</keyword>
<keyword evidence="7" id="KW-1185">Reference proteome</keyword>
<proteinExistence type="predicted"/>
<keyword evidence="4" id="KW-0804">Transcription</keyword>
<dbReference type="PANTHER" id="PTHR30146">
    <property type="entry name" value="LACI-RELATED TRANSCRIPTIONAL REPRESSOR"/>
    <property type="match status" value="1"/>
</dbReference>
<evidence type="ECO:0000259" key="5">
    <source>
        <dbReference type="PROSITE" id="PS50932"/>
    </source>
</evidence>
<evidence type="ECO:0000256" key="1">
    <source>
        <dbReference type="ARBA" id="ARBA00022491"/>
    </source>
</evidence>
<evidence type="ECO:0000256" key="3">
    <source>
        <dbReference type="ARBA" id="ARBA00023125"/>
    </source>
</evidence>
<dbReference type="SMART" id="SM00354">
    <property type="entry name" value="HTH_LACI"/>
    <property type="match status" value="1"/>
</dbReference>
<accession>A0ABX1R7E8</accession>
<feature type="domain" description="HTH lacI-type" evidence="5">
    <location>
        <begin position="6"/>
        <end position="60"/>
    </location>
</feature>
<evidence type="ECO:0000256" key="2">
    <source>
        <dbReference type="ARBA" id="ARBA00023015"/>
    </source>
</evidence>
<dbReference type="EMBL" id="JAAXKY010000001">
    <property type="protein sequence ID" value="NMH75584.1"/>
    <property type="molecule type" value="Genomic_DNA"/>
</dbReference>
<gene>
    <name evidence="6" type="ORF">HF577_00340</name>
</gene>
<dbReference type="Proteomes" id="UP001296706">
    <property type="component" value="Unassembled WGS sequence"/>
</dbReference>
<sequence>MAGKRVTIRDVAISAGVSYQTVSRALNDKPEIDATTKERVLDAARELGFRPSRFARALVRQDTTSVGLVIPDLLNPFFTEVASAALEAARKRGWHVVVYDTAGDGEQELGTLEVIGSQVDAIVGYLNAPADVVARYTGGIPVVYIGRESAGASFGSIRVDGEAGIHAAVAHLVAGGRCRIGMLDHEHAAPSARSRWYLDALRSHGLSGWVLGAGQSVEGGEIGVAALLDAHPDLDGLLTYNDVIAIGAVRRARMLGRRVPQDCAVIGFDGVQIGSLVEPPLSTVRIDTRQLGALAVEQVATLLAGATPEVTTITGTLVLRGTA</sequence>
<dbReference type="InterPro" id="IPR010982">
    <property type="entry name" value="Lambda_DNA-bd_dom_sf"/>
</dbReference>
<dbReference type="SUPFAM" id="SSF47413">
    <property type="entry name" value="lambda repressor-like DNA-binding domains"/>
    <property type="match status" value="1"/>
</dbReference>
<dbReference type="Gene3D" id="1.10.260.40">
    <property type="entry name" value="lambda repressor-like DNA-binding domains"/>
    <property type="match status" value="1"/>
</dbReference>
<organism evidence="6 7">
    <name type="scientific">Pseudonocardia xinjiangensis</name>
    <dbReference type="NCBI Taxonomy" id="75289"/>
    <lineage>
        <taxon>Bacteria</taxon>
        <taxon>Bacillati</taxon>
        <taxon>Actinomycetota</taxon>
        <taxon>Actinomycetes</taxon>
        <taxon>Pseudonocardiales</taxon>
        <taxon>Pseudonocardiaceae</taxon>
        <taxon>Pseudonocardia</taxon>
    </lineage>
</organism>
<dbReference type="PROSITE" id="PS00356">
    <property type="entry name" value="HTH_LACI_1"/>
    <property type="match status" value="1"/>
</dbReference>
<dbReference type="CDD" id="cd06267">
    <property type="entry name" value="PBP1_LacI_sugar_binding-like"/>
    <property type="match status" value="1"/>
</dbReference>
<dbReference type="PANTHER" id="PTHR30146:SF148">
    <property type="entry name" value="HTH-TYPE TRANSCRIPTIONAL REPRESSOR PURR-RELATED"/>
    <property type="match status" value="1"/>
</dbReference>
<dbReference type="InterPro" id="IPR046335">
    <property type="entry name" value="LacI/GalR-like_sensor"/>
</dbReference>
<comment type="caution">
    <text evidence="6">The sequence shown here is derived from an EMBL/GenBank/DDBJ whole genome shotgun (WGS) entry which is preliminary data.</text>
</comment>
<protein>
    <submittedName>
        <fullName evidence="6">LacI family transcriptional regulator</fullName>
    </submittedName>
</protein>
<name>A0ABX1R7E8_9PSEU</name>